<dbReference type="PANTHER" id="PTHR13803:SF4">
    <property type="entry name" value="SECRETORY 24CD, ISOFORM C"/>
    <property type="match status" value="1"/>
</dbReference>
<dbReference type="InterPro" id="IPR041742">
    <property type="entry name" value="Sec24-like_trunk_dom"/>
</dbReference>
<comment type="caution">
    <text evidence="13">The sequence shown here is derived from an EMBL/GenBank/DDBJ whole genome shotgun (WGS) entry which is preliminary data.</text>
</comment>
<feature type="domain" description="Zinc finger Sec23/Sec24-type" evidence="9">
    <location>
        <begin position="476"/>
        <end position="514"/>
    </location>
</feature>
<accession>A0A1D1W3L5</accession>
<dbReference type="OrthoDB" id="49016at2759"/>
<dbReference type="GO" id="GO:0030127">
    <property type="term" value="C:COPII vesicle coat"/>
    <property type="evidence" value="ECO:0007669"/>
    <property type="project" value="InterPro"/>
</dbReference>
<evidence type="ECO:0000256" key="2">
    <source>
        <dbReference type="ARBA" id="ARBA00004397"/>
    </source>
</evidence>
<dbReference type="PANTHER" id="PTHR13803">
    <property type="entry name" value="SEC24-RELATED PROTEIN"/>
    <property type="match status" value="1"/>
</dbReference>
<evidence type="ECO:0000256" key="3">
    <source>
        <dbReference type="ARBA" id="ARBA00008334"/>
    </source>
</evidence>
<keyword evidence="4" id="KW-0813">Transport</keyword>
<dbReference type="SUPFAM" id="SSF53300">
    <property type="entry name" value="vWA-like"/>
    <property type="match status" value="1"/>
</dbReference>
<evidence type="ECO:0000256" key="1">
    <source>
        <dbReference type="ARBA" id="ARBA00004299"/>
    </source>
</evidence>
<dbReference type="Pfam" id="PF04815">
    <property type="entry name" value="Sec23_helical"/>
    <property type="match status" value="1"/>
</dbReference>
<name>A0A1D1W3L5_RAMVA</name>
<gene>
    <name evidence="13" type="primary">RvY_17846-1</name>
    <name evidence="13" type="synonym">RvY_17846.1</name>
    <name evidence="13" type="ORF">RvY_17846</name>
</gene>
<evidence type="ECO:0000313" key="13">
    <source>
        <dbReference type="EMBL" id="GAV08105.1"/>
    </source>
</evidence>
<dbReference type="InterPro" id="IPR036180">
    <property type="entry name" value="Gelsolin-like_dom_sf"/>
</dbReference>
<dbReference type="SUPFAM" id="SSF82754">
    <property type="entry name" value="C-terminal, gelsolin-like domain of Sec23/24"/>
    <property type="match status" value="1"/>
</dbReference>
<dbReference type="SUPFAM" id="SSF81995">
    <property type="entry name" value="beta-sandwich domain of Sec23/24"/>
    <property type="match status" value="1"/>
</dbReference>
<protein>
    <recommendedName>
        <fullName evidence="15">VWFA domain-containing protein</fullName>
    </recommendedName>
</protein>
<evidence type="ECO:0000259" key="11">
    <source>
        <dbReference type="Pfam" id="PF04815"/>
    </source>
</evidence>
<dbReference type="InterPro" id="IPR050550">
    <property type="entry name" value="SEC23_SEC24_subfamily"/>
</dbReference>
<dbReference type="EMBL" id="BDGG01000016">
    <property type="protein sequence ID" value="GAV08105.1"/>
    <property type="molecule type" value="Genomic_DNA"/>
</dbReference>
<dbReference type="InterPro" id="IPR036174">
    <property type="entry name" value="Znf_Sec23_Sec24_sf"/>
</dbReference>
<feature type="compositionally biased region" description="Polar residues" evidence="7">
    <location>
        <begin position="161"/>
        <end position="230"/>
    </location>
</feature>
<dbReference type="Pfam" id="PF08033">
    <property type="entry name" value="Sec23_BS"/>
    <property type="match status" value="1"/>
</dbReference>
<proteinExistence type="inferred from homology"/>
<dbReference type="FunFam" id="3.40.50.410:FF:000020">
    <property type="entry name" value="protein transport protein Sec24D isoform X1"/>
    <property type="match status" value="1"/>
</dbReference>
<dbReference type="GO" id="GO:0005789">
    <property type="term" value="C:endoplasmic reticulum membrane"/>
    <property type="evidence" value="ECO:0007669"/>
    <property type="project" value="UniProtKB-SubCell"/>
</dbReference>
<keyword evidence="5" id="KW-0653">Protein transport</keyword>
<dbReference type="STRING" id="947166.A0A1D1W3L5"/>
<feature type="domain" description="Sec23/Sec24 helical" evidence="11">
    <location>
        <begin position="900"/>
        <end position="999"/>
    </location>
</feature>
<evidence type="ECO:0000256" key="4">
    <source>
        <dbReference type="ARBA" id="ARBA00022448"/>
    </source>
</evidence>
<comment type="similarity">
    <text evidence="3">Belongs to the SEC23/SEC24 family. SEC24 subfamily.</text>
</comment>
<dbReference type="InterPro" id="IPR036465">
    <property type="entry name" value="vWFA_dom_sf"/>
</dbReference>
<dbReference type="Gene3D" id="3.40.50.410">
    <property type="entry name" value="von Willebrand factor, type A domain"/>
    <property type="match status" value="1"/>
</dbReference>
<dbReference type="InterPro" id="IPR006896">
    <property type="entry name" value="Sec23/24_trunk_dom"/>
</dbReference>
<dbReference type="SUPFAM" id="SSF81811">
    <property type="entry name" value="Helical domain of Sec23/24"/>
    <property type="match status" value="1"/>
</dbReference>
<evidence type="ECO:0000259" key="12">
    <source>
        <dbReference type="Pfam" id="PF08033"/>
    </source>
</evidence>
<feature type="compositionally biased region" description="Low complexity" evidence="7">
    <location>
        <begin position="151"/>
        <end position="160"/>
    </location>
</feature>
<comment type="subcellular location">
    <subcellularLocation>
        <location evidence="1">Cytoplasmic vesicle</location>
        <location evidence="1">COPII-coated vesicle membrane</location>
        <topology evidence="1">Peripheral membrane protein</topology>
        <orientation evidence="1">Cytoplasmic side</orientation>
    </subcellularLocation>
    <subcellularLocation>
        <location evidence="2">Endoplasmic reticulum membrane</location>
        <topology evidence="2">Peripheral membrane protein</topology>
        <orientation evidence="2">Cytoplasmic side</orientation>
    </subcellularLocation>
</comment>
<evidence type="ECO:0000313" key="14">
    <source>
        <dbReference type="Proteomes" id="UP000186922"/>
    </source>
</evidence>
<dbReference type="InterPro" id="IPR029006">
    <property type="entry name" value="ADF-H/Gelsolin-like_dom_sf"/>
</dbReference>
<keyword evidence="14" id="KW-1185">Reference proteome</keyword>
<evidence type="ECO:0000256" key="5">
    <source>
        <dbReference type="ARBA" id="ARBA00022927"/>
    </source>
</evidence>
<dbReference type="Gene3D" id="1.20.120.730">
    <property type="entry name" value="Sec23/Sec24 helical domain"/>
    <property type="match status" value="1"/>
</dbReference>
<dbReference type="Gene3D" id="2.30.30.380">
    <property type="entry name" value="Zn-finger domain of Sec23/24"/>
    <property type="match status" value="1"/>
</dbReference>
<keyword evidence="6" id="KW-0968">Cytoplasmic vesicle</keyword>
<feature type="region of interest" description="Disordered" evidence="7">
    <location>
        <begin position="63"/>
        <end position="292"/>
    </location>
</feature>
<reference evidence="13 14" key="1">
    <citation type="journal article" date="2016" name="Nat. Commun.">
        <title>Extremotolerant tardigrade genome and improved radiotolerance of human cultured cells by tardigrade-unique protein.</title>
        <authorList>
            <person name="Hashimoto T."/>
            <person name="Horikawa D.D."/>
            <person name="Saito Y."/>
            <person name="Kuwahara H."/>
            <person name="Kozuka-Hata H."/>
            <person name="Shin-I T."/>
            <person name="Minakuchi Y."/>
            <person name="Ohishi K."/>
            <person name="Motoyama A."/>
            <person name="Aizu T."/>
            <person name="Enomoto A."/>
            <person name="Kondo K."/>
            <person name="Tanaka S."/>
            <person name="Hara Y."/>
            <person name="Koshikawa S."/>
            <person name="Sagara H."/>
            <person name="Miura T."/>
            <person name="Yokobori S."/>
            <person name="Miyagawa K."/>
            <person name="Suzuki Y."/>
            <person name="Kubo T."/>
            <person name="Oyama M."/>
            <person name="Kohara Y."/>
            <person name="Fujiyama A."/>
            <person name="Arakawa K."/>
            <person name="Katayama T."/>
            <person name="Toyoda A."/>
            <person name="Kunieda T."/>
        </authorList>
    </citation>
    <scope>NUCLEOTIDE SEQUENCE [LARGE SCALE GENOMIC DNA]</scope>
    <source>
        <strain evidence="13 14">YOKOZUNA-1</strain>
    </source>
</reference>
<dbReference type="InterPro" id="IPR007123">
    <property type="entry name" value="Gelsolin-like_dom"/>
</dbReference>
<evidence type="ECO:0000259" key="8">
    <source>
        <dbReference type="Pfam" id="PF00626"/>
    </source>
</evidence>
<feature type="domain" description="Sec23/Sec24 trunk" evidence="10">
    <location>
        <begin position="553"/>
        <end position="797"/>
    </location>
</feature>
<organism evidence="13 14">
    <name type="scientific">Ramazzottius varieornatus</name>
    <name type="common">Water bear</name>
    <name type="synonym">Tardigrade</name>
    <dbReference type="NCBI Taxonomy" id="947166"/>
    <lineage>
        <taxon>Eukaryota</taxon>
        <taxon>Metazoa</taxon>
        <taxon>Ecdysozoa</taxon>
        <taxon>Tardigrada</taxon>
        <taxon>Eutardigrada</taxon>
        <taxon>Parachela</taxon>
        <taxon>Hypsibioidea</taxon>
        <taxon>Ramazzottiidae</taxon>
        <taxon>Ramazzottius</taxon>
    </lineage>
</organism>
<dbReference type="AlphaFoldDB" id="A0A1D1W3L5"/>
<dbReference type="InterPro" id="IPR006900">
    <property type="entry name" value="Sec23/24_helical_dom"/>
</dbReference>
<dbReference type="Pfam" id="PF04811">
    <property type="entry name" value="Sec23_trunk"/>
    <property type="match status" value="1"/>
</dbReference>
<dbReference type="InterPro" id="IPR006895">
    <property type="entry name" value="Znf_Sec23_Sec24"/>
</dbReference>
<feature type="domain" description="Gelsolin-like" evidence="8">
    <location>
        <begin position="1025"/>
        <end position="1075"/>
    </location>
</feature>
<evidence type="ECO:0008006" key="15">
    <source>
        <dbReference type="Google" id="ProtNLM"/>
    </source>
</evidence>
<feature type="compositionally biased region" description="Polar residues" evidence="7">
    <location>
        <begin position="1"/>
        <end position="10"/>
    </location>
</feature>
<sequence>MLPNGHQPQQYIPAPGAHQTNPAAMMNGVAGAQSGPTSNLNNAFSSIGLSDAKPVVPAMPQFRPNLPVFRPPGATQPNQPHAMQNGGVASANPNYPTQAHQQAQQANQQRFNQQPQQTNPQPFNQATQPIHGGQPGTLPSFGQPGQARFQPSPSFPASSSTQNPPMASSFNPGMASSQGTTNSTMNGPSMPQFSAAQPNASTAGQGQSFYPPNPSTSSFQPPQHTFQPSQPGMPPQPNSFAPPGAQGFNAPQPGSFGAPPQMSHASLGGQMPLSNGSFPPAGSSMSYAGGQIPGQPPSIAAGFPTGLPGAPAMMPGMGMGGGPPGPPRMSGMPGMPLPPNNMQGGLPQQQMGQPMGQSGYTNGPTGMNNRSTPALSLDSLPSVVDVLEKDVALHANSYYESRLNSVLPPLVTSKVRSVDYGNSVPELLRSSLYAAPCTANLLKESGIPFVLHIQPMAELAIDAPPIHIVNHGEKGPVRCNRCKAYMSPYMKFIDGGRKFQCPFCLISTDVPQEYFAYLDSEGRRVDCMQRPELCLGTYEFLATKDYCRNEKLPEAPAFIFMIDVSYRAVSSGFTALLCQMLRNELDSLLPVEPNGEESKLRVGIATFSDSVNFFNLKAGLKQPTMMTVNDFSDMFVPLVDGFLVRPEESPRMLESLLDIIPQIFAQSRQTDTILYPVIQAGMRALEAAGCPGKLFVFNFSLPVFDAPGKLKNREDRQILGTDKEKTLLKPQIPDYTELAKNCVQVGCSVDLFLFPNSYIDVATLGEVSKLTGGQVYKYAYFQADKDGQRFLWDLRHNLKRTIAFDAVMRVRTNQGIRPTDYFGNMLMPNTTEVHLASIDSEKTILAEIKHDDKLEDKTVVHVQVALLYTSLSAQRRVRLLNMALMSTSDYGEIYRCAEGDVVMNFMLKNSLKGLYDFSPAQIREGLTERSTKILVSYRKYCSQNTPVGQLVLPESFKLLPLYTNCLVRNDVVSGTGSEVGADDRSWLMYHSNSLGVEHTTAFIYPRFYVLHEPGMDSSTGQYRQIRATAEKMQEGGAYLLENGVAMFLWLGSRVDAAWTEAVFGVQSPASIDTEKGEAAMSASNNPTADQLSKFIERTRNSRPVYVRLNLIRQRDKMEGWFRRFLVEDQGTSTYQQSYVQYIYYLYNAIRDEVDK</sequence>
<dbReference type="Gene3D" id="2.60.40.1670">
    <property type="entry name" value="beta-sandwich domain of Sec23/24"/>
    <property type="match status" value="1"/>
</dbReference>
<dbReference type="CDD" id="cd01479">
    <property type="entry name" value="Sec24-like"/>
    <property type="match status" value="1"/>
</dbReference>
<evidence type="ECO:0000259" key="10">
    <source>
        <dbReference type="Pfam" id="PF04811"/>
    </source>
</evidence>
<dbReference type="Proteomes" id="UP000186922">
    <property type="component" value="Unassembled WGS sequence"/>
</dbReference>
<dbReference type="GO" id="GO:0008270">
    <property type="term" value="F:zinc ion binding"/>
    <property type="evidence" value="ECO:0007669"/>
    <property type="project" value="InterPro"/>
</dbReference>
<dbReference type="InterPro" id="IPR012990">
    <property type="entry name" value="Beta-sandwich_Sec23_24"/>
</dbReference>
<dbReference type="GO" id="GO:0006886">
    <property type="term" value="P:intracellular protein transport"/>
    <property type="evidence" value="ECO:0007669"/>
    <property type="project" value="InterPro"/>
</dbReference>
<dbReference type="Gene3D" id="3.40.20.10">
    <property type="entry name" value="Severin"/>
    <property type="match status" value="1"/>
</dbReference>
<feature type="compositionally biased region" description="Low complexity" evidence="7">
    <location>
        <begin position="98"/>
        <end position="129"/>
    </location>
</feature>
<evidence type="ECO:0000259" key="9">
    <source>
        <dbReference type="Pfam" id="PF04810"/>
    </source>
</evidence>
<dbReference type="GO" id="GO:0070971">
    <property type="term" value="C:endoplasmic reticulum exit site"/>
    <property type="evidence" value="ECO:0007669"/>
    <property type="project" value="TreeGrafter"/>
</dbReference>
<feature type="domain" description="Sec23/Sec24 beta-sandwich" evidence="12">
    <location>
        <begin position="803"/>
        <end position="885"/>
    </location>
</feature>
<feature type="region of interest" description="Disordered" evidence="7">
    <location>
        <begin position="1"/>
        <end position="20"/>
    </location>
</feature>
<evidence type="ECO:0000256" key="6">
    <source>
        <dbReference type="ARBA" id="ARBA00023329"/>
    </source>
</evidence>
<dbReference type="Pfam" id="PF00626">
    <property type="entry name" value="Gelsolin"/>
    <property type="match status" value="1"/>
</dbReference>
<dbReference type="Pfam" id="PF04810">
    <property type="entry name" value="zf-Sec23_Sec24"/>
    <property type="match status" value="1"/>
</dbReference>
<dbReference type="GO" id="GO:0090110">
    <property type="term" value="P:COPII-coated vesicle cargo loading"/>
    <property type="evidence" value="ECO:0007669"/>
    <property type="project" value="TreeGrafter"/>
</dbReference>
<dbReference type="InterPro" id="IPR036175">
    <property type="entry name" value="Sec23/24_helical_dom_sf"/>
</dbReference>
<dbReference type="GO" id="GO:0000149">
    <property type="term" value="F:SNARE binding"/>
    <property type="evidence" value="ECO:0007669"/>
    <property type="project" value="TreeGrafter"/>
</dbReference>
<dbReference type="SUPFAM" id="SSF82919">
    <property type="entry name" value="Zn-finger domain of Sec23/24"/>
    <property type="match status" value="1"/>
</dbReference>
<evidence type="ECO:0000256" key="7">
    <source>
        <dbReference type="SAM" id="MobiDB-lite"/>
    </source>
</evidence>